<dbReference type="Pfam" id="PF00041">
    <property type="entry name" value="fn3"/>
    <property type="match status" value="5"/>
</dbReference>
<dbReference type="InterPro" id="IPR036116">
    <property type="entry name" value="FN3_sf"/>
</dbReference>
<keyword evidence="12" id="KW-1015">Disulfide bond</keyword>
<evidence type="ECO:0000256" key="10">
    <source>
        <dbReference type="ARBA" id="ARBA00023018"/>
    </source>
</evidence>
<evidence type="ECO:0000256" key="2">
    <source>
        <dbReference type="ARBA" id="ARBA00004236"/>
    </source>
</evidence>
<dbReference type="SMART" id="SM00060">
    <property type="entry name" value="FN3"/>
    <property type="match status" value="6"/>
</dbReference>
<dbReference type="Pfam" id="PF07679">
    <property type="entry name" value="I-set"/>
    <property type="match status" value="3"/>
</dbReference>
<feature type="compositionally biased region" description="Basic and acidic residues" evidence="16">
    <location>
        <begin position="1870"/>
        <end position="1886"/>
    </location>
</feature>
<feature type="compositionally biased region" description="Low complexity" evidence="16">
    <location>
        <begin position="2006"/>
        <end position="2015"/>
    </location>
</feature>
<feature type="compositionally biased region" description="Polar residues" evidence="16">
    <location>
        <begin position="1393"/>
        <end position="1409"/>
    </location>
</feature>
<evidence type="ECO:0000256" key="7">
    <source>
        <dbReference type="ARBA" id="ARBA00022889"/>
    </source>
</evidence>
<evidence type="ECO:0000259" key="20">
    <source>
        <dbReference type="PROSITE" id="PS50853"/>
    </source>
</evidence>
<dbReference type="InterPro" id="IPR003599">
    <property type="entry name" value="Ig_sub"/>
</dbReference>
<evidence type="ECO:0000256" key="6">
    <source>
        <dbReference type="ARBA" id="ARBA00022737"/>
    </source>
</evidence>
<feature type="region of interest" description="Disordered" evidence="16">
    <location>
        <begin position="1850"/>
        <end position="1895"/>
    </location>
</feature>
<feature type="compositionally biased region" description="Polar residues" evidence="16">
    <location>
        <begin position="1651"/>
        <end position="1667"/>
    </location>
</feature>
<dbReference type="InterPro" id="IPR013783">
    <property type="entry name" value="Ig-like_fold"/>
</dbReference>
<dbReference type="FunFam" id="2.60.40.10:FF:000005">
    <property type="entry name" value="Neuronal cell adhesion molecule"/>
    <property type="match status" value="1"/>
</dbReference>
<feature type="region of interest" description="Disordered" evidence="16">
    <location>
        <begin position="2177"/>
        <end position="2226"/>
    </location>
</feature>
<feature type="compositionally biased region" description="Polar residues" evidence="16">
    <location>
        <begin position="1819"/>
        <end position="1829"/>
    </location>
</feature>
<feature type="domain" description="Ig-like" evidence="19">
    <location>
        <begin position="228"/>
        <end position="314"/>
    </location>
</feature>
<dbReference type="SMART" id="SM00408">
    <property type="entry name" value="IGc2"/>
    <property type="match status" value="9"/>
</dbReference>
<sequence>MPRRILLCLLLCFVLDSCYATEALKGPVFVDVPRSRFDFPTAKGGQLTCNVFGTPAPSIQWVDTDGVPIESIPNVRNVDSNGTITFYKQSEQNYSASMHAGIYRCIASNVVGSIRSPDIRINAVVEQTYTVQLQDQHVMTGNTAVFKCEVPAFVKDHVNVTSWFRSSTTLHSGGRFSILPWGELHIRDARAEDTDFTYSCTAKDWLLHSTKSSGPSRLTTAVPVNREPVIIDSQVEHTISIGETIELPCAASGYPLPAYQWTKEGQAVDLSDRISLKGGNLVISDALLDDGGSYQCTAENELGTDAVSRQLVVREQIVVSFYPQKRTVDIGAFATFNCSVTGHPIEEVKWYKNAQPLDEDERVTVYANGTMVVAGMHRNDRGMYQCVASNPWETEEATMQLSLGAATPTFLSHFTNQTLSKGPNLSLHCTVAGNPTPTIVWYRDGELVTNETSNRYQQNYFTNLDGDVTAYLNITGLQNVDGGLYRCEATSELGVVYHEDRINVIGNPYIRPIANVTAVAGTTVTVQCRVAGYPIARIGWYKGENNQLPMNLRQTVHSSNGTLIITDVTKGFDEGFYTCRAENNNRRPTTRRFHLAVQIPPEISPFNNVTITQGERIQILCNVARGDTPINITWLKDGEPIPQGGGIRPDYYDVYATIGISDAYVSHEGSYTCQAQNHAATASFTGYVTVNVPPTFILRPTTTEAVFNGSVQMLCAADGKPRPSLVWKRRVQDQTSFQNIDIEEGRFEVHPNGTLSIHQVREEDEGIYMCYISNEVSGDGQSAQLTVYIPARFDVHEQNQTVSLNSSVTLTCAAYGNGPLDLQWYKNGEIYEALENENKYEISAAEGINPLRKTLTIYQSQRSDTALYSCRAENKHGEDETFIQLFVQEAPEAPNDLTVVSVGNRNVTISWNLGFDGNSPHTGFTIEYKNDSDPWQGGLPTIHLPNNFSNYEYTIGRLHPAYTYNVRIFAFNALGISPPSDEILFTTLEEAPSGPPLHIEAEALTSQSIKITWRQPRADLQNGILKGYTIRYRDKSTPFQSLPASKVTGYIESYTLEHLKKFTPYTIQIKAYNAEGEGPWSDELSIKTLEDVPDEPPSSVVATPSGSTGISVFWQVPPLESLNGVVQNYLVYYHPVRENEDELDELVHRTEENNADIFNLQKFTNYSVSVAAETSVGVGIRSAPIYVRTEADRPDAPADIKAHAASKDPISIMVSWLPPLSANGILTKYRLTMEYIEGETQVTREFDLPPDTQYYLITDLKEDYNYDVWVQAATVVGLGDKSRIVEGVSLDPTPARIMSFPTTIITPWRETVLLDCLAVGDSEPHIEWRKSGSIELIQGDDHIRLLGNGSLVIENIQPDDAGTYSCIARNDWRSPDEIDIEVQVLAPPFPPEVSTSSPTSDSITVNWRPTGNGGSPIREFQMFFKMEHAKEWSSIRLNSTLRSVKVDDLQCGTKYKFYMTAENILGVGKASEEITASTKGSVPKPPTDDEVVPYTNATSITIFLSTWRSGGCPIQHFSIEYKNTSDEEWHKATTNYPSSNPTYTIRGLRPLTYFDFQVTAVNSAGPSVHQFTKPTTAIDGGTVPPIEPTDLNQALPFLDDPKKYVPVVGVMTLILLGIFLAYYVFLKREKRHRKQEKARLAAAIAERERQSSLNSSPRRNETINGNPMTPEREPFLGTPVRVDHPVPARQSPWVFHTEGHTDVDLNCNGRPDTYGGYDYRGSYRRSITTFRTDEEGSDSLSDLGAAAPHIRERLYDQPPVERSISTHTYARLDDLQGIPPAVSGRPVQFCTSDHASGNSSHAQHDSETSASQQDEKPPSLNSIGTNTSSNREELERLYANACRLQQMNYQSPHSSTQYSSSQSHSSPSKNYDRPPRRSKEARDSRNRRQSSRNRITGEIDIGALYKATSSDLEAGIVQFTESPPLASVPESGISADKALYSTVNKPGAARRQLDRPFYPATTSPSPIHSSEDTTDHEPEPESSDKSFYIHRPITTRYRPNRRGPRRGYVGRPIIRAGRNVHRRYRYQDSRRSNGTPSSSSEETTRPNSRYRDPSSPSEGYMSFPYDSLSAAYSGVTDSEPEPRKPYLIAYRYDRRKSREKGSVSEPERGRHLGGYNPVTKVMHPDTRYHLPIEYLKPRNKYPIPFRTLPREGCFQPPNVSLTMPQARDTHENILEEELQIKDSSEETKSKEDIQMAELSEENEDTFISNKNEPAPPREPCDGLTVV</sequence>
<dbReference type="Gene3D" id="2.60.40.10">
    <property type="entry name" value="Immunoglobulins"/>
    <property type="match status" value="16"/>
</dbReference>
<comment type="caution">
    <text evidence="21">The sequence shown here is derived from an EMBL/GenBank/DDBJ whole genome shotgun (WGS) entry which is preliminary data.</text>
</comment>
<dbReference type="GO" id="GO:0007399">
    <property type="term" value="P:nervous system development"/>
    <property type="evidence" value="ECO:0007669"/>
    <property type="project" value="UniProtKB-KW"/>
</dbReference>
<feature type="region of interest" description="Disordered" evidence="16">
    <location>
        <begin position="1946"/>
        <end position="2062"/>
    </location>
</feature>
<feature type="compositionally biased region" description="Basic and acidic residues" evidence="16">
    <location>
        <begin position="2099"/>
        <end position="2110"/>
    </location>
</feature>
<dbReference type="FunFam" id="2.60.40.10:FF:000028">
    <property type="entry name" value="Neuronal cell adhesion molecule"/>
    <property type="match status" value="1"/>
</dbReference>
<name>A0A9Q1BY59_HOLLE</name>
<dbReference type="PANTHER" id="PTHR13817">
    <property type="entry name" value="TITIN"/>
    <property type="match status" value="1"/>
</dbReference>
<evidence type="ECO:0000256" key="18">
    <source>
        <dbReference type="SAM" id="SignalP"/>
    </source>
</evidence>
<reference evidence="21" key="1">
    <citation type="submission" date="2021-10" db="EMBL/GenBank/DDBJ databases">
        <title>Tropical sea cucumber genome reveals ecological adaptation and Cuvierian tubules defense mechanism.</title>
        <authorList>
            <person name="Chen T."/>
        </authorList>
    </citation>
    <scope>NUCLEOTIDE SEQUENCE</scope>
    <source>
        <strain evidence="21">Nanhai2018</strain>
        <tissue evidence="21">Muscle</tissue>
    </source>
</reference>
<dbReference type="PROSITE" id="PS50853">
    <property type="entry name" value="FN3"/>
    <property type="match status" value="6"/>
</dbReference>
<keyword evidence="5 18" id="KW-0732">Signal</keyword>
<dbReference type="CDD" id="cd00063">
    <property type="entry name" value="FN3"/>
    <property type="match status" value="6"/>
</dbReference>
<dbReference type="GO" id="GO:0007155">
    <property type="term" value="P:cell adhesion"/>
    <property type="evidence" value="ECO:0007669"/>
    <property type="project" value="UniProtKB-KW"/>
</dbReference>
<keyword evidence="14" id="KW-0393">Immunoglobulin domain</keyword>
<proteinExistence type="predicted"/>
<feature type="compositionally biased region" description="Basic and acidic residues" evidence="16">
    <location>
        <begin position="1802"/>
        <end position="1817"/>
    </location>
</feature>
<comment type="subcellular location">
    <subcellularLocation>
        <location evidence="2">Cell membrane</location>
    </subcellularLocation>
    <subcellularLocation>
        <location evidence="1">Membrane</location>
        <topology evidence="1">Single-pass membrane protein</topology>
    </subcellularLocation>
    <subcellularLocation>
        <location evidence="15">Synapse</location>
    </subcellularLocation>
</comment>
<evidence type="ECO:0000256" key="13">
    <source>
        <dbReference type="ARBA" id="ARBA00023180"/>
    </source>
</evidence>
<feature type="domain" description="Ig-like" evidence="19">
    <location>
        <begin position="601"/>
        <end position="685"/>
    </location>
</feature>
<feature type="region of interest" description="Disordered" evidence="16">
    <location>
        <begin position="1776"/>
        <end position="1831"/>
    </location>
</feature>
<keyword evidence="7" id="KW-0130">Cell adhesion</keyword>
<keyword evidence="9 17" id="KW-1133">Transmembrane helix</keyword>
<feature type="domain" description="Fibronectin type-III" evidence="20">
    <location>
        <begin position="1196"/>
        <end position="1292"/>
    </location>
</feature>
<dbReference type="SUPFAM" id="SSF49265">
    <property type="entry name" value="Fibronectin type III"/>
    <property type="match status" value="3"/>
</dbReference>
<feature type="signal peptide" evidence="18">
    <location>
        <begin position="1"/>
        <end position="20"/>
    </location>
</feature>
<evidence type="ECO:0000313" key="22">
    <source>
        <dbReference type="Proteomes" id="UP001152320"/>
    </source>
</evidence>
<dbReference type="FunFam" id="2.60.40.10:FF:000333">
    <property type="entry name" value="Down syndrome cell adhesion molecule"/>
    <property type="match status" value="1"/>
</dbReference>
<evidence type="ECO:0000256" key="4">
    <source>
        <dbReference type="ARBA" id="ARBA00022692"/>
    </source>
</evidence>
<dbReference type="FunFam" id="2.60.40.10:FF:000032">
    <property type="entry name" value="palladin isoform X1"/>
    <property type="match status" value="1"/>
</dbReference>
<organism evidence="21 22">
    <name type="scientific">Holothuria leucospilota</name>
    <name type="common">Black long sea cucumber</name>
    <name type="synonym">Mertensiothuria leucospilota</name>
    <dbReference type="NCBI Taxonomy" id="206669"/>
    <lineage>
        <taxon>Eukaryota</taxon>
        <taxon>Metazoa</taxon>
        <taxon>Echinodermata</taxon>
        <taxon>Eleutherozoa</taxon>
        <taxon>Echinozoa</taxon>
        <taxon>Holothuroidea</taxon>
        <taxon>Aspidochirotacea</taxon>
        <taxon>Aspidochirotida</taxon>
        <taxon>Holothuriidae</taxon>
        <taxon>Holothuria</taxon>
    </lineage>
</organism>
<dbReference type="PROSITE" id="PS50835">
    <property type="entry name" value="IG_LIKE"/>
    <property type="match status" value="10"/>
</dbReference>
<feature type="domain" description="Ig-like" evidence="19">
    <location>
        <begin position="508"/>
        <end position="590"/>
    </location>
</feature>
<dbReference type="InterPro" id="IPR003961">
    <property type="entry name" value="FN3_dom"/>
</dbReference>
<dbReference type="FunFam" id="2.60.40.10:FF:000120">
    <property type="entry name" value="Down syndrome cell adhesion molecule like 1"/>
    <property type="match status" value="1"/>
</dbReference>
<dbReference type="EMBL" id="JAIZAY010000010">
    <property type="protein sequence ID" value="KAJ8034760.1"/>
    <property type="molecule type" value="Genomic_DNA"/>
</dbReference>
<dbReference type="InterPro" id="IPR036179">
    <property type="entry name" value="Ig-like_dom_sf"/>
</dbReference>
<dbReference type="InterPro" id="IPR056754">
    <property type="entry name" value="DSCAM/DSCAML_C"/>
</dbReference>
<evidence type="ECO:0000256" key="3">
    <source>
        <dbReference type="ARBA" id="ARBA00022475"/>
    </source>
</evidence>
<keyword evidence="3" id="KW-1003">Cell membrane</keyword>
<dbReference type="SUPFAM" id="SSF48726">
    <property type="entry name" value="Immunoglobulin"/>
    <property type="match status" value="10"/>
</dbReference>
<keyword evidence="8" id="KW-0524">Neurogenesis</keyword>
<evidence type="ECO:0000256" key="9">
    <source>
        <dbReference type="ARBA" id="ARBA00022989"/>
    </source>
</evidence>
<feature type="compositionally biased region" description="Basic and acidic residues" evidence="16">
    <location>
        <begin position="1969"/>
        <end position="1984"/>
    </location>
</feature>
<feature type="region of interest" description="Disordered" evidence="16">
    <location>
        <begin position="1642"/>
        <end position="1673"/>
    </location>
</feature>
<feature type="compositionally biased region" description="Polar residues" evidence="16">
    <location>
        <begin position="1789"/>
        <end position="1801"/>
    </location>
</feature>
<evidence type="ECO:0000256" key="15">
    <source>
        <dbReference type="ARBA" id="ARBA00034103"/>
    </source>
</evidence>
<dbReference type="InterPro" id="IPR013098">
    <property type="entry name" value="Ig_I-set"/>
</dbReference>
<feature type="compositionally biased region" description="Basic and acidic residues" evidence="16">
    <location>
        <begin position="2177"/>
        <end position="2193"/>
    </location>
</feature>
<feature type="transmembrane region" description="Helical" evidence="17">
    <location>
        <begin position="1604"/>
        <end position="1625"/>
    </location>
</feature>
<feature type="domain" description="Ig-like" evidence="19">
    <location>
        <begin position="315"/>
        <end position="402"/>
    </location>
</feature>
<evidence type="ECO:0000259" key="19">
    <source>
        <dbReference type="PROSITE" id="PS50835"/>
    </source>
</evidence>
<keyword evidence="11 17" id="KW-0472">Membrane</keyword>
<protein>
    <submittedName>
        <fullName evidence="21">Down syndrome cell adhesion molecule-like</fullName>
    </submittedName>
</protein>
<dbReference type="Pfam" id="PF13927">
    <property type="entry name" value="Ig_3"/>
    <property type="match status" value="5"/>
</dbReference>
<dbReference type="InterPro" id="IPR013106">
    <property type="entry name" value="Ig_V-set"/>
</dbReference>
<keyword evidence="22" id="KW-1185">Reference proteome</keyword>
<keyword evidence="6" id="KW-0677">Repeat</keyword>
<evidence type="ECO:0000256" key="12">
    <source>
        <dbReference type="ARBA" id="ARBA00023157"/>
    </source>
</evidence>
<feature type="domain" description="Ig-like" evidence="19">
    <location>
        <begin position="790"/>
        <end position="884"/>
    </location>
</feature>
<dbReference type="Pfam" id="PF25059">
    <property type="entry name" value="FN3_DSCAM-DSCAML_C"/>
    <property type="match status" value="1"/>
</dbReference>
<feature type="domain" description="Fibronectin type-III" evidence="20">
    <location>
        <begin position="893"/>
        <end position="990"/>
    </location>
</feature>
<keyword evidence="13" id="KW-0325">Glycoprotein</keyword>
<gene>
    <name evidence="21" type="ORF">HOLleu_21732</name>
</gene>
<feature type="domain" description="Fibronectin type-III" evidence="20">
    <location>
        <begin position="995"/>
        <end position="1091"/>
    </location>
</feature>
<dbReference type="GO" id="GO:0005886">
    <property type="term" value="C:plasma membrane"/>
    <property type="evidence" value="ECO:0007669"/>
    <property type="project" value="UniProtKB-SubCell"/>
</dbReference>
<feature type="compositionally biased region" description="Low complexity" evidence="16">
    <location>
        <begin position="2032"/>
        <end position="2047"/>
    </location>
</feature>
<dbReference type="SMART" id="SM00409">
    <property type="entry name" value="IG"/>
    <property type="match status" value="9"/>
</dbReference>
<feature type="region of interest" description="Disordered" evidence="16">
    <location>
        <begin position="1389"/>
        <end position="1410"/>
    </location>
</feature>
<feature type="domain" description="Fibronectin type-III" evidence="20">
    <location>
        <begin position="1387"/>
        <end position="1481"/>
    </location>
</feature>
<evidence type="ECO:0000256" key="1">
    <source>
        <dbReference type="ARBA" id="ARBA00004167"/>
    </source>
</evidence>
<dbReference type="SMART" id="SM00406">
    <property type="entry name" value="IGv"/>
    <property type="match status" value="4"/>
</dbReference>
<evidence type="ECO:0000256" key="16">
    <source>
        <dbReference type="SAM" id="MobiDB-lite"/>
    </source>
</evidence>
<evidence type="ECO:0000256" key="17">
    <source>
        <dbReference type="SAM" id="Phobius"/>
    </source>
</evidence>
<accession>A0A9Q1BY59</accession>
<feature type="domain" description="Ig-like" evidence="19">
    <location>
        <begin position="1294"/>
        <end position="1383"/>
    </location>
</feature>
<feature type="region of interest" description="Disordered" evidence="16">
    <location>
        <begin position="2095"/>
        <end position="2120"/>
    </location>
</feature>
<feature type="domain" description="Ig-like" evidence="19">
    <location>
        <begin position="408"/>
        <end position="503"/>
    </location>
</feature>
<dbReference type="InterPro" id="IPR003598">
    <property type="entry name" value="Ig_sub2"/>
</dbReference>
<feature type="domain" description="Fibronectin type-III" evidence="20">
    <location>
        <begin position="1096"/>
        <end position="1192"/>
    </location>
</feature>
<feature type="domain" description="Ig-like" evidence="19">
    <location>
        <begin position="694"/>
        <end position="786"/>
    </location>
</feature>
<feature type="domain" description="Ig-like" evidence="19">
    <location>
        <begin position="126"/>
        <end position="219"/>
    </location>
</feature>
<evidence type="ECO:0000313" key="21">
    <source>
        <dbReference type="EMBL" id="KAJ8034760.1"/>
    </source>
</evidence>
<feature type="domain" description="Ig-like" evidence="19">
    <location>
        <begin position="27"/>
        <end position="122"/>
    </location>
</feature>
<dbReference type="InterPro" id="IPR007110">
    <property type="entry name" value="Ig-like_dom"/>
</dbReference>
<evidence type="ECO:0000256" key="11">
    <source>
        <dbReference type="ARBA" id="ARBA00023136"/>
    </source>
</evidence>
<keyword evidence="4 17" id="KW-0812">Transmembrane</keyword>
<dbReference type="Proteomes" id="UP001152320">
    <property type="component" value="Chromosome 10"/>
</dbReference>
<evidence type="ECO:0000256" key="14">
    <source>
        <dbReference type="ARBA" id="ARBA00023319"/>
    </source>
</evidence>
<feature type="domain" description="Fibronectin type-III" evidence="20">
    <location>
        <begin position="1485"/>
        <end position="1585"/>
    </location>
</feature>
<evidence type="ECO:0000256" key="8">
    <source>
        <dbReference type="ARBA" id="ARBA00022902"/>
    </source>
</evidence>
<dbReference type="FunFam" id="2.60.40.10:FF:000017">
    <property type="entry name" value="Down syndrome cell adhesion molecule b"/>
    <property type="match status" value="1"/>
</dbReference>
<dbReference type="OrthoDB" id="10001713at2759"/>
<evidence type="ECO:0000256" key="5">
    <source>
        <dbReference type="ARBA" id="ARBA00022729"/>
    </source>
</evidence>
<dbReference type="GO" id="GO:0045202">
    <property type="term" value="C:synapse"/>
    <property type="evidence" value="ECO:0007669"/>
    <property type="project" value="UniProtKB-SubCell"/>
</dbReference>
<feature type="compositionally biased region" description="Low complexity" evidence="16">
    <location>
        <begin position="1850"/>
        <end position="1868"/>
    </location>
</feature>
<dbReference type="InterPro" id="IPR050964">
    <property type="entry name" value="Striated_Muscle_Regulatory"/>
</dbReference>
<dbReference type="PANTHER" id="PTHR13817:SF166">
    <property type="entry name" value="NEURONAL IGCAM-RELATED"/>
    <property type="match status" value="1"/>
</dbReference>
<keyword evidence="10" id="KW-0770">Synapse</keyword>
<feature type="chain" id="PRO_5040447113" evidence="18">
    <location>
        <begin position="21"/>
        <end position="2226"/>
    </location>
</feature>